<sequence>MGQLIAHRGWSGKAPENTLAAIELALEEPKITSIEIDVHQSKDGIPVVIHDHRVDRTTDGSGYVMDLTLAELKKLDAGSWFDPAFTGEQIPTLEEVLELVRGKKNLLIELKQMAGLYEGLEANVLTLIQNFNTESQCSLISFDHKSLKTCLAFNPEVKRTLVMLGSPLLLVDQVNEIGASAVSMHHQYVDEEMISILKNNGTDLIVWTVDQKAEADRVLRFNQGIALTTNHPERLWV</sequence>
<dbReference type="PANTHER" id="PTHR46211">
    <property type="entry name" value="GLYCEROPHOSPHORYL DIESTER PHOSPHODIESTERASE"/>
    <property type="match status" value="1"/>
</dbReference>
<evidence type="ECO:0000313" key="2">
    <source>
        <dbReference type="EMBL" id="CEG21532.1"/>
    </source>
</evidence>
<dbReference type="PROSITE" id="PS51704">
    <property type="entry name" value="GP_PDE"/>
    <property type="match status" value="1"/>
</dbReference>
<dbReference type="GO" id="GO:0008081">
    <property type="term" value="F:phosphoric diester hydrolase activity"/>
    <property type="evidence" value="ECO:0007669"/>
    <property type="project" value="InterPro"/>
</dbReference>
<protein>
    <submittedName>
        <fullName evidence="2">Glycerophosphoryl diester phosphodiesterase</fullName>
    </submittedName>
</protein>
<keyword evidence="3" id="KW-1185">Reference proteome</keyword>
<dbReference type="OrthoDB" id="384721at2"/>
<name>A0A098EIA0_9BACL</name>
<accession>A0A098EIA0</accession>
<dbReference type="AlphaFoldDB" id="A0A098EIA0"/>
<evidence type="ECO:0000259" key="1">
    <source>
        <dbReference type="PROSITE" id="PS51704"/>
    </source>
</evidence>
<dbReference type="Gene3D" id="3.20.20.190">
    <property type="entry name" value="Phosphatidylinositol (PI) phosphodiesterase"/>
    <property type="match status" value="1"/>
</dbReference>
<gene>
    <name evidence="2" type="primary">ugpQ_1</name>
    <name evidence="2" type="ORF">BN1080_00443</name>
</gene>
<dbReference type="Pfam" id="PF03009">
    <property type="entry name" value="GDPD"/>
    <property type="match status" value="1"/>
</dbReference>
<proteinExistence type="predicted"/>
<dbReference type="Proteomes" id="UP000043699">
    <property type="component" value="Unassembled WGS sequence"/>
</dbReference>
<organism evidence="2 3">
    <name type="scientific">Planococcus massiliensis</name>
    <dbReference type="NCBI Taxonomy" id="1499687"/>
    <lineage>
        <taxon>Bacteria</taxon>
        <taxon>Bacillati</taxon>
        <taxon>Bacillota</taxon>
        <taxon>Bacilli</taxon>
        <taxon>Bacillales</taxon>
        <taxon>Caryophanaceae</taxon>
        <taxon>Planococcus</taxon>
    </lineage>
</organism>
<dbReference type="InterPro" id="IPR030395">
    <property type="entry name" value="GP_PDE_dom"/>
</dbReference>
<dbReference type="STRING" id="1499687.BN1080_00443"/>
<evidence type="ECO:0000313" key="3">
    <source>
        <dbReference type="Proteomes" id="UP000043699"/>
    </source>
</evidence>
<dbReference type="RefSeq" id="WP_052650095.1">
    <property type="nucleotide sequence ID" value="NZ_CCXS01000001.1"/>
</dbReference>
<dbReference type="GO" id="GO:0006629">
    <property type="term" value="P:lipid metabolic process"/>
    <property type="evidence" value="ECO:0007669"/>
    <property type="project" value="InterPro"/>
</dbReference>
<dbReference type="SUPFAM" id="SSF51695">
    <property type="entry name" value="PLC-like phosphodiesterases"/>
    <property type="match status" value="1"/>
</dbReference>
<dbReference type="EMBL" id="CCXS01000001">
    <property type="protein sequence ID" value="CEG21532.1"/>
    <property type="molecule type" value="Genomic_DNA"/>
</dbReference>
<dbReference type="InterPro" id="IPR017946">
    <property type="entry name" value="PLC-like_Pdiesterase_TIM-brl"/>
</dbReference>
<feature type="domain" description="GP-PDE" evidence="1">
    <location>
        <begin position="2"/>
        <end position="237"/>
    </location>
</feature>
<dbReference type="PANTHER" id="PTHR46211:SF1">
    <property type="entry name" value="GLYCEROPHOSPHODIESTER PHOSPHODIESTERASE, CYTOPLASMIC"/>
    <property type="match status" value="1"/>
</dbReference>
<reference evidence="2 3" key="1">
    <citation type="submission" date="2014-09" db="EMBL/GenBank/DDBJ databases">
        <authorList>
            <person name="Urmite Genomes Urmite Genomes"/>
        </authorList>
    </citation>
    <scope>NUCLEOTIDE SEQUENCE [LARGE SCALE GENOMIC DNA]</scope>
    <source>
        <strain evidence="2 3">ES2</strain>
    </source>
</reference>